<dbReference type="GO" id="GO:0016788">
    <property type="term" value="F:hydrolase activity, acting on ester bonds"/>
    <property type="evidence" value="ECO:0007669"/>
    <property type="project" value="TreeGrafter"/>
</dbReference>
<dbReference type="EMBL" id="FONW01000012">
    <property type="protein sequence ID" value="SFF67739.1"/>
    <property type="molecule type" value="Genomic_DNA"/>
</dbReference>
<dbReference type="Gene3D" id="3.60.21.10">
    <property type="match status" value="1"/>
</dbReference>
<keyword evidence="3" id="KW-1185">Reference proteome</keyword>
<organism evidence="2 3">
    <name type="scientific">Sunxiuqinia elliptica</name>
    <dbReference type="NCBI Taxonomy" id="655355"/>
    <lineage>
        <taxon>Bacteria</taxon>
        <taxon>Pseudomonadati</taxon>
        <taxon>Bacteroidota</taxon>
        <taxon>Bacteroidia</taxon>
        <taxon>Marinilabiliales</taxon>
        <taxon>Prolixibacteraceae</taxon>
        <taxon>Sunxiuqinia</taxon>
    </lineage>
</organism>
<dbReference type="InterPro" id="IPR011230">
    <property type="entry name" value="PAP14/16/28/29"/>
</dbReference>
<dbReference type="PANTHER" id="PTHR32440">
    <property type="entry name" value="PHOSPHATASE DCR2-RELATED-RELATED"/>
    <property type="match status" value="1"/>
</dbReference>
<proteinExistence type="predicted"/>
<evidence type="ECO:0000313" key="3">
    <source>
        <dbReference type="Proteomes" id="UP000198964"/>
    </source>
</evidence>
<sequence>MKMSNLNYFDWKGRTLIAVLLFVLISLNASAGSGLKFKDQKFKIIQFTDLHYVHSDKHKAQNDSTIELMRLLIEEEKPDLVVFTGDVVVSSPALEGWDRVTQPMTELQVPFAVNFGNHDTETDVTTSEILKHLSKNPMSVTENQVKGISGQGNCSLPIQSSNGKQDEMVVYLFDSKAYSDHGKVSGYGWVKHDQIDWYRKTSQAYAKKNKRVVPALAFFHIPLPEYAIVREQEATLGNNTERVHAPTMNTGLLSAFVEMNDVKGVFVGHDHNNDFIGGIFGVALAYGRKTGYVPAYSEILDRGARVIELTEGADFFETYIRTRSDKLLEYTFPY</sequence>
<evidence type="ECO:0000313" key="2">
    <source>
        <dbReference type="EMBL" id="SFF67739.1"/>
    </source>
</evidence>
<dbReference type="AlphaFoldDB" id="A0A1I2KN35"/>
<protein>
    <submittedName>
        <fullName evidence="2">Calcineurin-like phosphoesterase</fullName>
    </submittedName>
</protein>
<dbReference type="GO" id="GO:0005737">
    <property type="term" value="C:cytoplasm"/>
    <property type="evidence" value="ECO:0007669"/>
    <property type="project" value="TreeGrafter"/>
</dbReference>
<accession>A0A1I2KN35</accession>
<dbReference type="PIRSF" id="PIRSF030250">
    <property type="entry name" value="Ptase_At2g46880"/>
    <property type="match status" value="1"/>
</dbReference>
<dbReference type="PANTHER" id="PTHR32440:SF11">
    <property type="entry name" value="METALLOPHOSPHOESTERASE DOMAIN-CONTAINING PROTEIN"/>
    <property type="match status" value="1"/>
</dbReference>
<dbReference type="CDD" id="cd07383">
    <property type="entry name" value="MPP_Dcr2"/>
    <property type="match status" value="1"/>
</dbReference>
<dbReference type="Pfam" id="PF00149">
    <property type="entry name" value="Metallophos"/>
    <property type="match status" value="1"/>
</dbReference>
<dbReference type="InterPro" id="IPR029052">
    <property type="entry name" value="Metallo-depent_PP-like"/>
</dbReference>
<evidence type="ECO:0000259" key="1">
    <source>
        <dbReference type="Pfam" id="PF00149"/>
    </source>
</evidence>
<feature type="domain" description="Calcineurin-like phosphoesterase" evidence="1">
    <location>
        <begin position="42"/>
        <end position="272"/>
    </location>
</feature>
<dbReference type="STRING" id="655355.SAMN05216283_112110"/>
<gene>
    <name evidence="2" type="ORF">SAMN05216283_112110</name>
</gene>
<dbReference type="InterPro" id="IPR004843">
    <property type="entry name" value="Calcineurin-like_PHP"/>
</dbReference>
<name>A0A1I2KN35_9BACT</name>
<dbReference type="Proteomes" id="UP000198964">
    <property type="component" value="Unassembled WGS sequence"/>
</dbReference>
<dbReference type="SUPFAM" id="SSF56300">
    <property type="entry name" value="Metallo-dependent phosphatases"/>
    <property type="match status" value="1"/>
</dbReference>
<dbReference type="RefSeq" id="WP_093921247.1">
    <property type="nucleotide sequence ID" value="NZ_FONW01000012.1"/>
</dbReference>
<reference evidence="2 3" key="1">
    <citation type="submission" date="2016-10" db="EMBL/GenBank/DDBJ databases">
        <authorList>
            <person name="de Groot N.N."/>
        </authorList>
    </citation>
    <scope>NUCLEOTIDE SEQUENCE [LARGE SCALE GENOMIC DNA]</scope>
    <source>
        <strain evidence="2 3">CGMCC 1.9156</strain>
    </source>
</reference>